<evidence type="ECO:0000313" key="2">
    <source>
        <dbReference type="EMBL" id="CAG2069134.1"/>
    </source>
</evidence>
<dbReference type="EMBL" id="CAJPIN010118211">
    <property type="protein sequence ID" value="CAG2069134.1"/>
    <property type="molecule type" value="Genomic_DNA"/>
</dbReference>
<organism evidence="2 3">
    <name type="scientific">Timema podura</name>
    <name type="common">Walking stick</name>
    <dbReference type="NCBI Taxonomy" id="61482"/>
    <lineage>
        <taxon>Eukaryota</taxon>
        <taxon>Metazoa</taxon>
        <taxon>Ecdysozoa</taxon>
        <taxon>Arthropoda</taxon>
        <taxon>Hexapoda</taxon>
        <taxon>Insecta</taxon>
        <taxon>Pterygota</taxon>
        <taxon>Neoptera</taxon>
        <taxon>Polyneoptera</taxon>
        <taxon>Phasmatodea</taxon>
        <taxon>Timematodea</taxon>
        <taxon>Timematoidea</taxon>
        <taxon>Timematidae</taxon>
        <taxon>Timema</taxon>
    </lineage>
</organism>
<dbReference type="InterPro" id="IPR001254">
    <property type="entry name" value="Trypsin_dom"/>
</dbReference>
<proteinExistence type="predicted"/>
<dbReference type="InterPro" id="IPR009003">
    <property type="entry name" value="Peptidase_S1_PA"/>
</dbReference>
<dbReference type="Pfam" id="PF00089">
    <property type="entry name" value="Trypsin"/>
    <property type="match status" value="1"/>
</dbReference>
<reference evidence="2" key="1">
    <citation type="submission" date="2021-03" db="EMBL/GenBank/DDBJ databases">
        <authorList>
            <person name="Tran Van P."/>
        </authorList>
    </citation>
    <scope>NUCLEOTIDE SEQUENCE</scope>
</reference>
<comment type="caution">
    <text evidence="2">The sequence shown here is derived from an EMBL/GenBank/DDBJ whole genome shotgun (WGS) entry which is preliminary data.</text>
</comment>
<sequence>MGADGCPLHFGEVALRVSRSPLMSYDRMKPRVGTTTVHLGSQNLNSVESGKVTVTTRSHVNHVGYNTDNLNNDIALLRLPFSVTLGCEYT</sequence>
<dbReference type="Gene3D" id="2.40.10.10">
    <property type="entry name" value="Trypsin-like serine proteases"/>
    <property type="match status" value="1"/>
</dbReference>
<evidence type="ECO:0000259" key="1">
    <source>
        <dbReference type="Pfam" id="PF00089"/>
    </source>
</evidence>
<accession>A0ABN7PN14</accession>
<evidence type="ECO:0000313" key="3">
    <source>
        <dbReference type="Proteomes" id="UP001153148"/>
    </source>
</evidence>
<dbReference type="SUPFAM" id="SSF50494">
    <property type="entry name" value="Trypsin-like serine proteases"/>
    <property type="match status" value="1"/>
</dbReference>
<dbReference type="InterPro" id="IPR043504">
    <property type="entry name" value="Peptidase_S1_PA_chymotrypsin"/>
</dbReference>
<feature type="non-terminal residue" evidence="2">
    <location>
        <position position="90"/>
    </location>
</feature>
<name>A0ABN7PN14_TIMPD</name>
<protein>
    <recommendedName>
        <fullName evidence="1">Peptidase S1 domain-containing protein</fullName>
    </recommendedName>
</protein>
<dbReference type="Proteomes" id="UP001153148">
    <property type="component" value="Unassembled WGS sequence"/>
</dbReference>
<gene>
    <name evidence="2" type="ORF">TPAB3V08_LOCUS16077</name>
</gene>
<feature type="domain" description="Peptidase S1" evidence="1">
    <location>
        <begin position="35"/>
        <end position="86"/>
    </location>
</feature>
<keyword evidence="3" id="KW-1185">Reference proteome</keyword>